<dbReference type="Proteomes" id="UP000277580">
    <property type="component" value="Unassembled WGS sequence"/>
</dbReference>
<dbReference type="PANTHER" id="PTHR42032">
    <property type="entry name" value="YALI0E30679P"/>
    <property type="match status" value="1"/>
</dbReference>
<dbReference type="PANTHER" id="PTHR42032:SF1">
    <property type="entry name" value="YALI0E30679P"/>
    <property type="match status" value="1"/>
</dbReference>
<organism evidence="4 5">
    <name type="scientific">Morchella conica CCBAS932</name>
    <dbReference type="NCBI Taxonomy" id="1392247"/>
    <lineage>
        <taxon>Eukaryota</taxon>
        <taxon>Fungi</taxon>
        <taxon>Dikarya</taxon>
        <taxon>Ascomycota</taxon>
        <taxon>Pezizomycotina</taxon>
        <taxon>Pezizomycetes</taxon>
        <taxon>Pezizales</taxon>
        <taxon>Morchellaceae</taxon>
        <taxon>Morchella</taxon>
    </lineage>
</organism>
<name>A0A3N4L3E3_9PEZI</name>
<keyword evidence="1" id="KW-0175">Coiled coil</keyword>
<protein>
    <submittedName>
        <fullName evidence="4">Uncharacterized protein</fullName>
    </submittedName>
</protein>
<keyword evidence="3" id="KW-0812">Transmembrane</keyword>
<feature type="region of interest" description="Disordered" evidence="2">
    <location>
        <begin position="1"/>
        <end position="38"/>
    </location>
</feature>
<feature type="coiled-coil region" evidence="1">
    <location>
        <begin position="244"/>
        <end position="271"/>
    </location>
</feature>
<feature type="compositionally biased region" description="Polar residues" evidence="2">
    <location>
        <begin position="371"/>
        <end position="386"/>
    </location>
</feature>
<evidence type="ECO:0000256" key="3">
    <source>
        <dbReference type="SAM" id="Phobius"/>
    </source>
</evidence>
<accession>A0A3N4L3E3</accession>
<sequence>MSETKTTTKHSRPLSPELSPGAQAPSTPRRRRRSSTFSSLEAVNSRRNSLTLQEAKQALGSAAEIVLAPTDGESPTWHNIPFAFAVLPAIAGAFVTGGDFFITDIILLFLAAIFLHWLVKFPWEWYRAAQSIASESPDLDPVPNPKPPKTLREAEIRAAAVDELLMHEHIALLCCFIGPIVGGLMLHMIRGQLSRPSGGLISNFNLSTFVLAAELRPSAQLVKLIRTRTKYLQSTVHHPPPAKVDLLGSRIDELQAEVKELTILATRAIERDPDLDALNRAVRRYEKKEALHSLHTETRIHEIDARLNDILTLAAAASARQKEQTLAGVLLQWSFALLVAPVSFAWSVVSLPAKAVETIMEMKKGRLLLGPSSNGKPQGRLTSKSQGRLGKSKEKERVK</sequence>
<evidence type="ECO:0000313" key="4">
    <source>
        <dbReference type="EMBL" id="RPB16052.1"/>
    </source>
</evidence>
<keyword evidence="5" id="KW-1185">Reference proteome</keyword>
<proteinExistence type="predicted"/>
<dbReference type="InParanoid" id="A0A3N4L3E3"/>
<feature type="transmembrane region" description="Helical" evidence="3">
    <location>
        <begin position="76"/>
        <end position="95"/>
    </location>
</feature>
<dbReference type="OrthoDB" id="5422510at2759"/>
<evidence type="ECO:0000256" key="1">
    <source>
        <dbReference type="SAM" id="Coils"/>
    </source>
</evidence>
<dbReference type="EMBL" id="ML119110">
    <property type="protein sequence ID" value="RPB16052.1"/>
    <property type="molecule type" value="Genomic_DNA"/>
</dbReference>
<gene>
    <name evidence="4" type="ORF">P167DRAFT_346347</name>
</gene>
<reference evidence="4 5" key="1">
    <citation type="journal article" date="2018" name="Nat. Ecol. Evol.">
        <title>Pezizomycetes genomes reveal the molecular basis of ectomycorrhizal truffle lifestyle.</title>
        <authorList>
            <person name="Murat C."/>
            <person name="Payen T."/>
            <person name="Noel B."/>
            <person name="Kuo A."/>
            <person name="Morin E."/>
            <person name="Chen J."/>
            <person name="Kohler A."/>
            <person name="Krizsan K."/>
            <person name="Balestrini R."/>
            <person name="Da Silva C."/>
            <person name="Montanini B."/>
            <person name="Hainaut M."/>
            <person name="Levati E."/>
            <person name="Barry K.W."/>
            <person name="Belfiori B."/>
            <person name="Cichocki N."/>
            <person name="Clum A."/>
            <person name="Dockter R.B."/>
            <person name="Fauchery L."/>
            <person name="Guy J."/>
            <person name="Iotti M."/>
            <person name="Le Tacon F."/>
            <person name="Lindquist E.A."/>
            <person name="Lipzen A."/>
            <person name="Malagnac F."/>
            <person name="Mello A."/>
            <person name="Molinier V."/>
            <person name="Miyauchi S."/>
            <person name="Poulain J."/>
            <person name="Riccioni C."/>
            <person name="Rubini A."/>
            <person name="Sitrit Y."/>
            <person name="Splivallo R."/>
            <person name="Traeger S."/>
            <person name="Wang M."/>
            <person name="Zifcakova L."/>
            <person name="Wipf D."/>
            <person name="Zambonelli A."/>
            <person name="Paolocci F."/>
            <person name="Nowrousian M."/>
            <person name="Ottonello S."/>
            <person name="Baldrian P."/>
            <person name="Spatafora J.W."/>
            <person name="Henrissat B."/>
            <person name="Nagy L.G."/>
            <person name="Aury J.M."/>
            <person name="Wincker P."/>
            <person name="Grigoriev I.V."/>
            <person name="Bonfante P."/>
            <person name="Martin F.M."/>
        </authorList>
    </citation>
    <scope>NUCLEOTIDE SEQUENCE [LARGE SCALE GENOMIC DNA]</scope>
    <source>
        <strain evidence="4 5">CCBAS932</strain>
    </source>
</reference>
<feature type="region of interest" description="Disordered" evidence="2">
    <location>
        <begin position="368"/>
        <end position="399"/>
    </location>
</feature>
<feature type="transmembrane region" description="Helical" evidence="3">
    <location>
        <begin position="100"/>
        <end position="119"/>
    </location>
</feature>
<dbReference type="AlphaFoldDB" id="A0A3N4L3E3"/>
<keyword evidence="3" id="KW-0472">Membrane</keyword>
<feature type="transmembrane region" description="Helical" evidence="3">
    <location>
        <begin position="170"/>
        <end position="189"/>
    </location>
</feature>
<evidence type="ECO:0000256" key="2">
    <source>
        <dbReference type="SAM" id="MobiDB-lite"/>
    </source>
</evidence>
<dbReference type="STRING" id="1392247.A0A3N4L3E3"/>
<evidence type="ECO:0000313" key="5">
    <source>
        <dbReference type="Proteomes" id="UP000277580"/>
    </source>
</evidence>
<keyword evidence="3" id="KW-1133">Transmembrane helix</keyword>